<feature type="domain" description="Serine aminopeptidase S33" evidence="1">
    <location>
        <begin position="143"/>
        <end position="228"/>
    </location>
</feature>
<keyword evidence="2" id="KW-0378">Hydrolase</keyword>
<gene>
    <name evidence="2" type="ORF">BpHYR1_009375</name>
</gene>
<dbReference type="AlphaFoldDB" id="A0A3M7QIL8"/>
<reference evidence="2 3" key="1">
    <citation type="journal article" date="2018" name="Sci. Rep.">
        <title>Genomic signatures of local adaptation to the degree of environmental predictability in rotifers.</title>
        <authorList>
            <person name="Franch-Gras L."/>
            <person name="Hahn C."/>
            <person name="Garcia-Roger E.M."/>
            <person name="Carmona M.J."/>
            <person name="Serra M."/>
            <person name="Gomez A."/>
        </authorList>
    </citation>
    <scope>NUCLEOTIDE SEQUENCE [LARGE SCALE GENOMIC DNA]</scope>
    <source>
        <strain evidence="2">HYR1</strain>
    </source>
</reference>
<dbReference type="Pfam" id="PF12146">
    <property type="entry name" value="Hydrolase_4"/>
    <property type="match status" value="1"/>
</dbReference>
<dbReference type="OrthoDB" id="10249433at2759"/>
<dbReference type="PANTHER" id="PTHR43265:SF1">
    <property type="entry name" value="ESTERASE ESTD"/>
    <property type="match status" value="1"/>
</dbReference>
<sequence length="360" mass="41150">MFATESLIGVWNATNIQTFPLILLAHIFLNGNDYAGYIEVPERNLKIRIDIFNVNDPLIDFNMTSIKTSFEGHLNGLMIQGIWKNASMEIPIQFKKVKNHSKYEVKRPQTPKRPFSYIEEEIELKNLKANISLSGTFTCPKNQKPIASVVLCHGSGGHDRDVTMFDHKPFMVLADYLSNNGIAVLRFDERGIRKSSGNFSAADIYDFVDDVLEGIRYLKDRKETNRLFNSSGQTEQNWKTVKKKILADLDSLFSPMLRSALKLQPGKILSRTKIPVLGIWGSNDLEVPPSVNFKPMKKALELARNKNFKLLVIDQLNHGMQKSQTGQLSEYERSEETISPFFLEIVRKWIHEMSLKLNNI</sequence>
<dbReference type="EMBL" id="REGN01006115">
    <property type="protein sequence ID" value="RNA10798.1"/>
    <property type="molecule type" value="Genomic_DNA"/>
</dbReference>
<name>A0A3M7QIL8_BRAPC</name>
<dbReference type="GO" id="GO:0052689">
    <property type="term" value="F:carboxylic ester hydrolase activity"/>
    <property type="evidence" value="ECO:0007669"/>
    <property type="project" value="TreeGrafter"/>
</dbReference>
<dbReference type="Proteomes" id="UP000276133">
    <property type="component" value="Unassembled WGS sequence"/>
</dbReference>
<dbReference type="PANTHER" id="PTHR43265">
    <property type="entry name" value="ESTERASE ESTD"/>
    <property type="match status" value="1"/>
</dbReference>
<proteinExistence type="predicted"/>
<dbReference type="InterPro" id="IPR029058">
    <property type="entry name" value="AB_hydrolase_fold"/>
</dbReference>
<evidence type="ECO:0000313" key="3">
    <source>
        <dbReference type="Proteomes" id="UP000276133"/>
    </source>
</evidence>
<evidence type="ECO:0000313" key="2">
    <source>
        <dbReference type="EMBL" id="RNA10798.1"/>
    </source>
</evidence>
<dbReference type="InterPro" id="IPR053145">
    <property type="entry name" value="AB_hydrolase_Est10"/>
</dbReference>
<accession>A0A3M7QIL8</accession>
<keyword evidence="3" id="KW-1185">Reference proteome</keyword>
<organism evidence="2 3">
    <name type="scientific">Brachionus plicatilis</name>
    <name type="common">Marine rotifer</name>
    <name type="synonym">Brachionus muelleri</name>
    <dbReference type="NCBI Taxonomy" id="10195"/>
    <lineage>
        <taxon>Eukaryota</taxon>
        <taxon>Metazoa</taxon>
        <taxon>Spiralia</taxon>
        <taxon>Gnathifera</taxon>
        <taxon>Rotifera</taxon>
        <taxon>Eurotatoria</taxon>
        <taxon>Monogononta</taxon>
        <taxon>Pseudotrocha</taxon>
        <taxon>Ploima</taxon>
        <taxon>Brachionidae</taxon>
        <taxon>Brachionus</taxon>
    </lineage>
</organism>
<dbReference type="InterPro" id="IPR022742">
    <property type="entry name" value="Hydrolase_4"/>
</dbReference>
<comment type="caution">
    <text evidence="2">The sequence shown here is derived from an EMBL/GenBank/DDBJ whole genome shotgun (WGS) entry which is preliminary data.</text>
</comment>
<evidence type="ECO:0000259" key="1">
    <source>
        <dbReference type="Pfam" id="PF12146"/>
    </source>
</evidence>
<dbReference type="Gene3D" id="3.40.50.1820">
    <property type="entry name" value="alpha/beta hydrolase"/>
    <property type="match status" value="2"/>
</dbReference>
<dbReference type="SUPFAM" id="SSF53474">
    <property type="entry name" value="alpha/beta-Hydrolases"/>
    <property type="match status" value="1"/>
</dbReference>
<protein>
    <submittedName>
        <fullName evidence="2">Alpha beta hydrolase fold</fullName>
    </submittedName>
</protein>